<evidence type="ECO:0000256" key="7">
    <source>
        <dbReference type="PIRSR" id="PIRSR031051-2"/>
    </source>
</evidence>
<dbReference type="SUPFAM" id="SSF56784">
    <property type="entry name" value="HAD-like"/>
    <property type="match status" value="1"/>
</dbReference>
<evidence type="ECO:0000256" key="8">
    <source>
        <dbReference type="PIRSR" id="PIRSR031051-3"/>
    </source>
</evidence>
<dbReference type="GO" id="GO:0046872">
    <property type="term" value="F:metal ion binding"/>
    <property type="evidence" value="ECO:0007669"/>
    <property type="project" value="UniProtKB-KW"/>
</dbReference>
<feature type="binding site" evidence="8">
    <location>
        <position position="22"/>
    </location>
    <ligand>
        <name>Mg(2+)</name>
        <dbReference type="ChEBI" id="CHEBI:18420"/>
    </ligand>
</feature>
<evidence type="ECO:0000313" key="10">
    <source>
        <dbReference type="RefSeq" id="XP_029641153.1"/>
    </source>
</evidence>
<gene>
    <name evidence="10" type="primary">LOC115215931</name>
</gene>
<dbReference type="RefSeq" id="XP_029641153.1">
    <property type="nucleotide sequence ID" value="XM_029785293.2"/>
</dbReference>
<name>A0A6P7SSL6_9MOLL</name>
<keyword evidence="9" id="KW-1185">Reference proteome</keyword>
<evidence type="ECO:0000256" key="5">
    <source>
        <dbReference type="ARBA" id="ARBA00022842"/>
    </source>
</evidence>
<evidence type="ECO:0000256" key="1">
    <source>
        <dbReference type="ARBA" id="ARBA00001946"/>
    </source>
</evidence>
<evidence type="ECO:0000313" key="9">
    <source>
        <dbReference type="Proteomes" id="UP000515154"/>
    </source>
</evidence>
<feature type="active site" description="Proton donor" evidence="6">
    <location>
        <position position="24"/>
    </location>
</feature>
<accession>A0A6P7SSL6</accession>
<feature type="binding site" evidence="8">
    <location>
        <position position="24"/>
    </location>
    <ligand>
        <name>Mg(2+)</name>
        <dbReference type="ChEBI" id="CHEBI:18420"/>
    </ligand>
</feature>
<comment type="similarity">
    <text evidence="2">Belongs to the HAD-like hydrolase superfamily. PHOSPHO family.</text>
</comment>
<feature type="active site" description="Nucleophile" evidence="6">
    <location>
        <position position="22"/>
    </location>
</feature>
<evidence type="ECO:0000256" key="6">
    <source>
        <dbReference type="PIRSR" id="PIRSR031051-1"/>
    </source>
</evidence>
<dbReference type="NCBIfam" id="TIGR01489">
    <property type="entry name" value="DKMTPPase-SF"/>
    <property type="match status" value="1"/>
</dbReference>
<dbReference type="InterPro" id="IPR016965">
    <property type="entry name" value="Pase_PHOSPHO-typ"/>
</dbReference>
<proteinExistence type="inferred from homology"/>
<evidence type="ECO:0000256" key="4">
    <source>
        <dbReference type="ARBA" id="ARBA00022801"/>
    </source>
</evidence>
<dbReference type="NCBIfam" id="TIGR01488">
    <property type="entry name" value="HAD-SF-IB"/>
    <property type="match status" value="1"/>
</dbReference>
<reference evidence="10" key="1">
    <citation type="submission" date="2025-08" db="UniProtKB">
        <authorList>
            <consortium name="RefSeq"/>
        </authorList>
    </citation>
    <scope>IDENTIFICATION</scope>
</reference>
<organism evidence="9 10">
    <name type="scientific">Octopus sinensis</name>
    <name type="common">East Asian common octopus</name>
    <dbReference type="NCBI Taxonomy" id="2607531"/>
    <lineage>
        <taxon>Eukaryota</taxon>
        <taxon>Metazoa</taxon>
        <taxon>Spiralia</taxon>
        <taxon>Lophotrochozoa</taxon>
        <taxon>Mollusca</taxon>
        <taxon>Cephalopoda</taxon>
        <taxon>Coleoidea</taxon>
        <taxon>Octopodiformes</taxon>
        <taxon>Octopoda</taxon>
        <taxon>Incirrata</taxon>
        <taxon>Octopodidae</taxon>
        <taxon>Octopus</taxon>
    </lineage>
</organism>
<dbReference type="InterPro" id="IPR006384">
    <property type="entry name" value="HAD_hydro_PyrdxlP_Pase-like"/>
</dbReference>
<dbReference type="PANTHER" id="PTHR20889:SF12">
    <property type="entry name" value="LP01149P"/>
    <property type="match status" value="1"/>
</dbReference>
<keyword evidence="4" id="KW-0378">Hydrolase</keyword>
<feature type="binding site" evidence="8">
    <location>
        <position position="190"/>
    </location>
    <ligand>
        <name>Mg(2+)</name>
        <dbReference type="ChEBI" id="CHEBI:18420"/>
    </ligand>
</feature>
<feature type="binding site" evidence="7">
    <location>
        <position position="109"/>
    </location>
    <ligand>
        <name>substrate</name>
    </ligand>
</feature>
<dbReference type="Gene3D" id="3.40.50.1000">
    <property type="entry name" value="HAD superfamily/HAD-like"/>
    <property type="match status" value="1"/>
</dbReference>
<dbReference type="PANTHER" id="PTHR20889">
    <property type="entry name" value="PHOSPHATASE, ORPHAN 1, 2"/>
    <property type="match status" value="1"/>
</dbReference>
<dbReference type="Pfam" id="PF06888">
    <property type="entry name" value="Put_Phosphatase"/>
    <property type="match status" value="1"/>
</dbReference>
<dbReference type="Proteomes" id="UP000515154">
    <property type="component" value="Linkage group LG9"/>
</dbReference>
<dbReference type="InterPro" id="IPR036412">
    <property type="entry name" value="HAD-like_sf"/>
</dbReference>
<comment type="cofactor">
    <cofactor evidence="1 8">
        <name>Mg(2+)</name>
        <dbReference type="ChEBI" id="CHEBI:18420"/>
    </cofactor>
</comment>
<dbReference type="GO" id="GO:0016791">
    <property type="term" value="F:phosphatase activity"/>
    <property type="evidence" value="ECO:0007669"/>
    <property type="project" value="InterPro"/>
</dbReference>
<keyword evidence="5 8" id="KW-0460">Magnesium</keyword>
<evidence type="ECO:0000256" key="2">
    <source>
        <dbReference type="ARBA" id="ARBA00008541"/>
    </source>
</evidence>
<sequence>MCEAPTQALPNKVNKSLLLAFDFDHSLIDVNSDNYVTKLVPPIPVEIKKRYSSQCWVYYMGAIFEHMHLQKITPTQILDCMNEIPFVNGVMELVNFLDRVDVEMIIISDANSVFIKQVLENAKIAHLFAETFTNPAHFDETGCLRVQCYHNQDWCQLSTTNLCKGRILEDYLKKRCDEGVSFSHVGFVGDGIHDYCPCLTLREQDFTFPRINYNLWKKINKMPKNDELSLKSQIIPWTDAFEILETLKAVL</sequence>
<evidence type="ECO:0000256" key="3">
    <source>
        <dbReference type="ARBA" id="ARBA00022723"/>
    </source>
</evidence>
<dbReference type="InterPro" id="IPR023214">
    <property type="entry name" value="HAD_sf"/>
</dbReference>
<keyword evidence="3 8" id="KW-0479">Metal-binding</keyword>
<feature type="binding site" evidence="7">
    <location>
        <position position="33"/>
    </location>
    <ligand>
        <name>substrate</name>
    </ligand>
</feature>
<dbReference type="PIRSF" id="PIRSF031051">
    <property type="entry name" value="PyrdxlP_Pase_PHOSPHO2"/>
    <property type="match status" value="1"/>
</dbReference>
<dbReference type="KEGG" id="osn:115215931"/>
<dbReference type="AlphaFoldDB" id="A0A6P7SSL6"/>
<protein>
    <submittedName>
        <fullName evidence="10">Pyridoxal phosphate phosphatase PHOSPHO2</fullName>
    </submittedName>
</protein>